<protein>
    <submittedName>
        <fullName evidence="3">Uncharacterized protein</fullName>
    </submittedName>
</protein>
<comment type="caution">
    <text evidence="3">The sequence shown here is derived from an EMBL/GenBank/DDBJ whole genome shotgun (WGS) entry which is preliminary data.</text>
</comment>
<evidence type="ECO:0000313" key="3">
    <source>
        <dbReference type="EMBL" id="KAJ3832100.1"/>
    </source>
</evidence>
<sequence>MPTRSTYSLASICSRCRCSLQIMLLRSISSLLSSRAIPVLLLAMCLLSIAVVAGPTTDQVNHYSPDFREGAKNFDLEAALVSYTKQKKPTNTKFLRIGKTEYRWRYTRTVPEGRGKPYWSQMEEKKLGHFHFVNEIQADHDIEAARAHASEWPTLGDMVYWKFVNDMIMYLILCDAIDLSESTLQNFFDAVPTSELHAAYNDQPFLITLVLYRTRQGPGSSTSPRPTGQASLRIGFDSWLKPPRDPKHPIDSLNVDYIPVGYINKTVKVDLDALRTHAEKHTEYLQDGSKEGSKWISGLKKTTAEWEENKPSQRGGTTRRNYLSEWLYVDGIMDGLWEQKALDFPKSDWTKLRNDRMDPFINRIDGKLKESTTRKRKQQEISRS</sequence>
<accession>A0AA38NWU7</accession>
<feature type="transmembrane region" description="Helical" evidence="2">
    <location>
        <begin position="36"/>
        <end position="54"/>
    </location>
</feature>
<keyword evidence="2" id="KW-0812">Transmembrane</keyword>
<keyword evidence="4" id="KW-1185">Reference proteome</keyword>
<evidence type="ECO:0000256" key="2">
    <source>
        <dbReference type="SAM" id="Phobius"/>
    </source>
</evidence>
<gene>
    <name evidence="3" type="ORF">F5878DRAFT_635580</name>
</gene>
<dbReference type="Proteomes" id="UP001163846">
    <property type="component" value="Unassembled WGS sequence"/>
</dbReference>
<evidence type="ECO:0000313" key="4">
    <source>
        <dbReference type="Proteomes" id="UP001163846"/>
    </source>
</evidence>
<reference evidence="3" key="1">
    <citation type="submission" date="2022-08" db="EMBL/GenBank/DDBJ databases">
        <authorList>
            <consortium name="DOE Joint Genome Institute"/>
            <person name="Min B."/>
            <person name="Riley R."/>
            <person name="Sierra-Patev S."/>
            <person name="Naranjo-Ortiz M."/>
            <person name="Looney B."/>
            <person name="Konkel Z."/>
            <person name="Slot J.C."/>
            <person name="Sakamoto Y."/>
            <person name="Steenwyk J.L."/>
            <person name="Rokas A."/>
            <person name="Carro J."/>
            <person name="Camarero S."/>
            <person name="Ferreira P."/>
            <person name="Molpeceres G."/>
            <person name="Ruiz-Duenas F.J."/>
            <person name="Serrano A."/>
            <person name="Henrissat B."/>
            <person name="Drula E."/>
            <person name="Hughes K.W."/>
            <person name="Mata J.L."/>
            <person name="Ishikawa N.K."/>
            <person name="Vargas-Isla R."/>
            <person name="Ushijima S."/>
            <person name="Smith C.A."/>
            <person name="Ahrendt S."/>
            <person name="Andreopoulos W."/>
            <person name="He G."/>
            <person name="Labutti K."/>
            <person name="Lipzen A."/>
            <person name="Ng V."/>
            <person name="Sandor L."/>
            <person name="Barry K."/>
            <person name="Martinez A.T."/>
            <person name="Xiao Y."/>
            <person name="Gibbons J.G."/>
            <person name="Terashima K."/>
            <person name="Hibbett D.S."/>
            <person name="Grigoriev I.V."/>
        </authorList>
    </citation>
    <scope>NUCLEOTIDE SEQUENCE</scope>
    <source>
        <strain evidence="3">TFB9207</strain>
    </source>
</reference>
<proteinExistence type="predicted"/>
<keyword evidence="2" id="KW-0472">Membrane</keyword>
<evidence type="ECO:0000256" key="1">
    <source>
        <dbReference type="SAM" id="MobiDB-lite"/>
    </source>
</evidence>
<name>A0AA38NWU7_9AGAR</name>
<dbReference type="EMBL" id="MU807082">
    <property type="protein sequence ID" value="KAJ3832100.1"/>
    <property type="molecule type" value="Genomic_DNA"/>
</dbReference>
<organism evidence="3 4">
    <name type="scientific">Lentinula raphanica</name>
    <dbReference type="NCBI Taxonomy" id="153919"/>
    <lineage>
        <taxon>Eukaryota</taxon>
        <taxon>Fungi</taxon>
        <taxon>Dikarya</taxon>
        <taxon>Basidiomycota</taxon>
        <taxon>Agaricomycotina</taxon>
        <taxon>Agaricomycetes</taxon>
        <taxon>Agaricomycetidae</taxon>
        <taxon>Agaricales</taxon>
        <taxon>Marasmiineae</taxon>
        <taxon>Omphalotaceae</taxon>
        <taxon>Lentinula</taxon>
    </lineage>
</organism>
<keyword evidence="2" id="KW-1133">Transmembrane helix</keyword>
<dbReference type="AlphaFoldDB" id="A0AA38NWU7"/>
<feature type="region of interest" description="Disordered" evidence="1">
    <location>
        <begin position="363"/>
        <end position="384"/>
    </location>
</feature>